<organism evidence="1 2">
    <name type="scientific">Achlya hypogyna</name>
    <name type="common">Oomycete</name>
    <name type="synonym">Protoachlya hypogyna</name>
    <dbReference type="NCBI Taxonomy" id="1202772"/>
    <lineage>
        <taxon>Eukaryota</taxon>
        <taxon>Sar</taxon>
        <taxon>Stramenopiles</taxon>
        <taxon>Oomycota</taxon>
        <taxon>Saprolegniomycetes</taxon>
        <taxon>Saprolegniales</taxon>
        <taxon>Achlyaceae</taxon>
        <taxon>Achlya</taxon>
    </lineage>
</organism>
<sequence length="1555" mass="158845">MNNPSSIAAAVSLNMTLPGIQVPPSTGVTDTYMVGLFDNANHPVATITALGPVLQPAPLSLGYVGAQSLRAGSDAGLMVVFSTALSIPPNGELLLELNPSYQVNTNTSLHMLNDNGGYSLTRGSSSLKVTRSGNGTPIGTGSTVAFWLTSLLNPPTDGIAASPGVLNTATYEGFVLESTPLTTMPIYSAAVSCLGQCVKGYFASAFNATVDTCTPCGAGYFCAGGCAPATPCPVGTYSPAPLATNVSTCQLCPSGSTAITPGMAACVPCPAGSLCPSSSQAPTFLPRWSKLYISLNGAVTVCSRYLQRNGQPELHHVPSGRRLCFDVAASYAVCLGHVCGSWPNNLFLVRSWLHVPVTGGDATTLRQWLLLKRQQRQLHRVPRWRLLRVDINATRAMHPGDVQASLPASTACTMCPAGMQCPTLTASPIACVAGTFSGAGQTNCTLCPTGFVCPTTTSVVPIPCSPGSYSATGATACTVCPAGKYCPYVNQTIALACTPGTFSLGAATANCTLCPAAGYFSVGGAAACTKCPAGFACPSTTSDIALPCDPGYYSIGGQTACVPCAAGFACPDPTSSARTACAFGTFSGGAQSSCTPCPAGFLCPSVSNSSIAACGPGLFSVAGQGTCTPCPAGFSCSNMSTTPQPCAPGYYSLAGQVACIPCNPGYECPHPDQPPQPCPIGYWSPGTILNCLECHPGYRCSLASTSPTPPEDACPAGGYCNPPTTFFMCPPGTYGNTTAGESVNQACAPCPPGYTCASGSTAVSMQPCPAGFYCPLGTQAGWALPCPAGQYNPSPYAVSALTCLDCPAGSYCPAGSPWPILCPSGSFCPALTQSATQFQCPAGTYGGNNTGSITGSQCLPCVVGSYCPQGSVSPTPCPAGRYNPSTKASGLYECLLCPQGWSCPHVGQIAYTDRCSPGYYCPVGTVAATSYPCPAGTYTDAIDLVRIDDCTICPQRFACLSGTGNNVLQMLPCAAGFFCPNGTEFPRQYPCPPGYWSPVGSLASASECTICPPGSYCAGGNSVIDGPCSPGHYCPIGTALSTAYPCPSGTYTALTNLTDPTQCSACPPGSYCPTGSVAPIKCPPGTYTTVYNTAQPGPGVFPMCTTCPSGNYCPLGSVAPVPCGVGKMSPMGSFSCQTCPAGFFCGSNTTATELLPTSAGSWDLRGSLFGRCYNGTYCPPSMSYEPTLDTNACPLGYYCPMAVPAPIYCPAGTFNNVTGQDSLADCIPTPAGYYSLPASIVPTGICATGYFCPSMSTTSTQVPCPPRYFLNRTQGRSQDDCAVCPAGKYCTVASSVPIDCPRGYYCITGTSNPEPCPLGTFGNATNLKMMEDCFTCLPGMYCDGTALTNPSGPCDAGFYCTGGSYTSAPSGSAGAQSFSDCTNCPPGLYCQSSGLSLPTDLCAAGYYCVSAATTPTQYESPIGFFSGAGAYSPSACPPGTYNNQVRQSTCAACPERFYCNGTATVQPAVCPQGYYCPLNTALPQKCPAGSYSNLTGLAASSDCLSCPPGSFCQTSGLVQPSGPCMAGYTCTGGDALLSCSATYGSLHRRIVPESK</sequence>
<dbReference type="Proteomes" id="UP000243579">
    <property type="component" value="Unassembled WGS sequence"/>
</dbReference>
<dbReference type="SMART" id="SM01411">
    <property type="entry name" value="Ephrin_rec_like"/>
    <property type="match status" value="21"/>
</dbReference>
<protein>
    <submittedName>
        <fullName evidence="1">Uncharacterized protein</fullName>
    </submittedName>
</protein>
<reference evidence="1 2" key="1">
    <citation type="journal article" date="2014" name="Genome Biol. Evol.">
        <title>The secreted proteins of Achlya hypogyna and Thraustotheca clavata identify the ancestral oomycete secretome and reveal gene acquisitions by horizontal gene transfer.</title>
        <authorList>
            <person name="Misner I."/>
            <person name="Blouin N."/>
            <person name="Leonard G."/>
            <person name="Richards T.A."/>
            <person name="Lane C.E."/>
        </authorList>
    </citation>
    <scope>NUCLEOTIDE SEQUENCE [LARGE SCALE GENOMIC DNA]</scope>
    <source>
        <strain evidence="1 2">ATCC 48635</strain>
    </source>
</reference>
<dbReference type="InterPro" id="IPR009030">
    <property type="entry name" value="Growth_fac_rcpt_cys_sf"/>
</dbReference>
<accession>A0A1V9ZAJ1</accession>
<proteinExistence type="predicted"/>
<comment type="caution">
    <text evidence="1">The sequence shown here is derived from an EMBL/GenBank/DDBJ whole genome shotgun (WGS) entry which is preliminary data.</text>
</comment>
<dbReference type="STRING" id="1202772.A0A1V9ZAJ1"/>
<dbReference type="OrthoDB" id="75952at2759"/>
<evidence type="ECO:0000313" key="1">
    <source>
        <dbReference type="EMBL" id="OQR94999.1"/>
    </source>
</evidence>
<dbReference type="PANTHER" id="PTHR47236:SF4">
    <property type="entry name" value="GENE 9195-RELATED"/>
    <property type="match status" value="1"/>
</dbReference>
<dbReference type="Gene3D" id="2.10.50.10">
    <property type="entry name" value="Tumor Necrosis Factor Receptor, subunit A, domain 2"/>
    <property type="match status" value="5"/>
</dbReference>
<gene>
    <name evidence="1" type="ORF">ACHHYP_00649</name>
</gene>
<keyword evidence="2" id="KW-1185">Reference proteome</keyword>
<dbReference type="PANTHER" id="PTHR47236">
    <property type="entry name" value="GENE, 32742-RELATED-RELATED"/>
    <property type="match status" value="1"/>
</dbReference>
<dbReference type="SUPFAM" id="SSF57184">
    <property type="entry name" value="Growth factor receptor domain"/>
    <property type="match status" value="8"/>
</dbReference>
<evidence type="ECO:0000313" key="2">
    <source>
        <dbReference type="Proteomes" id="UP000243579"/>
    </source>
</evidence>
<name>A0A1V9ZAJ1_ACHHY</name>
<dbReference type="EMBL" id="JNBR01000341">
    <property type="protein sequence ID" value="OQR94999.1"/>
    <property type="molecule type" value="Genomic_DNA"/>
</dbReference>